<dbReference type="Pfam" id="PF07687">
    <property type="entry name" value="M20_dimer"/>
    <property type="match status" value="1"/>
</dbReference>
<dbReference type="PANTHER" id="PTHR32494:SF5">
    <property type="entry name" value="ALLANTOATE AMIDOHYDROLASE"/>
    <property type="match status" value="1"/>
</dbReference>
<feature type="binding site" evidence="3">
    <location>
        <position position="386"/>
    </location>
    <ligand>
        <name>Zn(2+)</name>
        <dbReference type="ChEBI" id="CHEBI:29105"/>
        <label>2</label>
    </ligand>
</feature>
<dbReference type="RefSeq" id="WP_091390022.1">
    <property type="nucleotide sequence ID" value="NZ_FNQO01000003.1"/>
</dbReference>
<dbReference type="STRING" id="658218.SAMN05216562_2897"/>
<dbReference type="Gene3D" id="3.40.630.10">
    <property type="entry name" value="Zn peptidases"/>
    <property type="match status" value="1"/>
</dbReference>
<dbReference type="PANTHER" id="PTHR32494">
    <property type="entry name" value="ALLANTOATE DEIMINASE-RELATED"/>
    <property type="match status" value="1"/>
</dbReference>
<dbReference type="GO" id="GO:0016813">
    <property type="term" value="F:hydrolase activity, acting on carbon-nitrogen (but not peptide) bonds, in linear amidines"/>
    <property type="evidence" value="ECO:0007669"/>
    <property type="project" value="InterPro"/>
</dbReference>
<feature type="binding site" evidence="3">
    <location>
        <position position="194"/>
    </location>
    <ligand>
        <name>Zn(2+)</name>
        <dbReference type="ChEBI" id="CHEBI:29105"/>
        <label>1</label>
    </ligand>
</feature>
<dbReference type="EMBL" id="FNQO01000003">
    <property type="protein sequence ID" value="SEA37351.1"/>
    <property type="molecule type" value="Genomic_DNA"/>
</dbReference>
<evidence type="ECO:0000259" key="4">
    <source>
        <dbReference type="Pfam" id="PF07687"/>
    </source>
</evidence>
<dbReference type="NCBIfam" id="NF006769">
    <property type="entry name" value="PRK09290.1-3"/>
    <property type="match status" value="1"/>
</dbReference>
<dbReference type="PIRSF" id="PIRSF001235">
    <property type="entry name" value="Amidase_carbamoylase"/>
    <property type="match status" value="1"/>
</dbReference>
<feature type="binding site" evidence="3">
    <location>
        <position position="98"/>
    </location>
    <ligand>
        <name>Zn(2+)</name>
        <dbReference type="ChEBI" id="CHEBI:29105"/>
        <label>2</label>
    </ligand>
</feature>
<organism evidence="5 6">
    <name type="scientific">Microbulbifer marinus</name>
    <dbReference type="NCBI Taxonomy" id="658218"/>
    <lineage>
        <taxon>Bacteria</taxon>
        <taxon>Pseudomonadati</taxon>
        <taxon>Pseudomonadota</taxon>
        <taxon>Gammaproteobacteria</taxon>
        <taxon>Cellvibrionales</taxon>
        <taxon>Microbulbiferaceae</taxon>
        <taxon>Microbulbifer</taxon>
    </lineage>
</organism>
<dbReference type="NCBIfam" id="NF009527">
    <property type="entry name" value="PRK12891.1"/>
    <property type="match status" value="1"/>
</dbReference>
<keyword evidence="3" id="KW-0862">Zinc</keyword>
<dbReference type="InterPro" id="IPR036264">
    <property type="entry name" value="Bact_exopeptidase_dim_dom"/>
</dbReference>
<evidence type="ECO:0000313" key="5">
    <source>
        <dbReference type="EMBL" id="SEA37351.1"/>
    </source>
</evidence>
<dbReference type="InterPro" id="IPR011650">
    <property type="entry name" value="Peptidase_M20_dimer"/>
</dbReference>
<keyword evidence="3" id="KW-0479">Metal-binding</keyword>
<proteinExistence type="inferred from homology"/>
<dbReference type="NCBIfam" id="TIGR01879">
    <property type="entry name" value="hydantase"/>
    <property type="match status" value="1"/>
</dbReference>
<keyword evidence="6" id="KW-1185">Reference proteome</keyword>
<evidence type="ECO:0000256" key="3">
    <source>
        <dbReference type="PIRSR" id="PIRSR001235-1"/>
    </source>
</evidence>
<evidence type="ECO:0000313" key="6">
    <source>
        <dbReference type="Proteomes" id="UP000198658"/>
    </source>
</evidence>
<evidence type="ECO:0000256" key="2">
    <source>
        <dbReference type="ARBA" id="ARBA00022801"/>
    </source>
</evidence>
<name>A0A1H4ANF6_9GAMM</name>
<dbReference type="Pfam" id="PF01546">
    <property type="entry name" value="Peptidase_M20"/>
    <property type="match status" value="1"/>
</dbReference>
<keyword evidence="2 5" id="KW-0378">Hydrolase</keyword>
<dbReference type="CDD" id="cd03884">
    <property type="entry name" value="M20_bAS"/>
    <property type="match status" value="1"/>
</dbReference>
<dbReference type="AlphaFoldDB" id="A0A1H4ANF6"/>
<dbReference type="SUPFAM" id="SSF53187">
    <property type="entry name" value="Zn-dependent exopeptidases"/>
    <property type="match status" value="1"/>
</dbReference>
<dbReference type="NCBIfam" id="NF006771">
    <property type="entry name" value="PRK09290.1-5"/>
    <property type="match status" value="1"/>
</dbReference>
<dbReference type="SUPFAM" id="SSF55031">
    <property type="entry name" value="Bacterial exopeptidase dimerisation domain"/>
    <property type="match status" value="1"/>
</dbReference>
<dbReference type="GO" id="GO:0046872">
    <property type="term" value="F:metal ion binding"/>
    <property type="evidence" value="ECO:0007669"/>
    <property type="project" value="UniProtKB-KW"/>
</dbReference>
<reference evidence="6" key="1">
    <citation type="submission" date="2016-10" db="EMBL/GenBank/DDBJ databases">
        <authorList>
            <person name="Varghese N."/>
            <person name="Submissions S."/>
        </authorList>
    </citation>
    <scope>NUCLEOTIDE SEQUENCE [LARGE SCALE GENOMIC DNA]</scope>
    <source>
        <strain evidence="6">CGMCC 1.10657</strain>
    </source>
</reference>
<comment type="similarity">
    <text evidence="1">Belongs to the peptidase M20 family.</text>
</comment>
<sequence>MENTAQDLRVDGTRLWDSLMEMAAIGATPAGGCNRQALTDEDKQGRDLFLRWCRDIGCEVRIDRMGNIFARRAGTDGAMPPVITGSHLDTQPTGGKFDGVYGVLAGLEVLRTLEDKGIKTTAPLEVVVWTNEEGARFSPAMIGSGVWAGEFSLEYGHSRADKGGATIGGELERIGYLGDEPAEPKPITAAFEAHIEQGPILEKQDQLIGVVTGVQGIRWYDVTFRGTPCHAGPTPMADRRDPVQALAWLCERLYSEVKAYSDDARMTCGDLRAEPGSRNTVPEKVVLALDLRHPQPEGLEHLHRTLYRLAEQVEEATGASIDVREEWHSPPVVFDESCIEAVNSAVERLGYSHRKMVSGAGHDSVYVSRVAPVSMIFVPCAGGLSHNEAESAEPDHLEAGCNVLLHAMLSRAGVA</sequence>
<comment type="cofactor">
    <cofactor evidence="3">
        <name>Zn(2+)</name>
        <dbReference type="ChEBI" id="CHEBI:29105"/>
    </cofactor>
    <text evidence="3">Binds 2 Zn(2+) ions per subunit.</text>
</comment>
<dbReference type="Gene3D" id="3.30.70.360">
    <property type="match status" value="1"/>
</dbReference>
<evidence type="ECO:0000256" key="1">
    <source>
        <dbReference type="ARBA" id="ARBA00006153"/>
    </source>
</evidence>
<feature type="binding site" evidence="3">
    <location>
        <position position="87"/>
    </location>
    <ligand>
        <name>Zn(2+)</name>
        <dbReference type="ChEBI" id="CHEBI:29105"/>
        <label>1</label>
    </ligand>
</feature>
<feature type="domain" description="Peptidase M20 dimerisation" evidence="4">
    <location>
        <begin position="213"/>
        <end position="313"/>
    </location>
</feature>
<feature type="binding site" evidence="3">
    <location>
        <position position="98"/>
    </location>
    <ligand>
        <name>Zn(2+)</name>
        <dbReference type="ChEBI" id="CHEBI:29105"/>
        <label>1</label>
    </ligand>
</feature>
<gene>
    <name evidence="5" type="ORF">SAMN05216562_2897</name>
</gene>
<dbReference type="InterPro" id="IPR002933">
    <property type="entry name" value="Peptidase_M20"/>
</dbReference>
<feature type="binding site" evidence="3">
    <location>
        <position position="133"/>
    </location>
    <ligand>
        <name>Zn(2+)</name>
        <dbReference type="ChEBI" id="CHEBI:29105"/>
        <label>2</label>
    </ligand>
</feature>
<dbReference type="InterPro" id="IPR010158">
    <property type="entry name" value="Amidase_Cbmase"/>
</dbReference>
<dbReference type="Proteomes" id="UP000198658">
    <property type="component" value="Unassembled WGS sequence"/>
</dbReference>
<dbReference type="OrthoDB" id="9808195at2"/>
<protein>
    <submittedName>
        <fullName evidence="5">N-carbamoyl-L-amino-acid hydrolase</fullName>
    </submittedName>
</protein>
<accession>A0A1H4ANF6</accession>